<protein>
    <recommendedName>
        <fullName evidence="9">Flagellar protein</fullName>
    </recommendedName>
</protein>
<dbReference type="GO" id="GO:0044781">
    <property type="term" value="P:bacterial-type flagellum organization"/>
    <property type="evidence" value="ECO:0007669"/>
    <property type="project" value="InterPro"/>
</dbReference>
<name>A0A0P9CXA1_9BACL</name>
<organism evidence="7 8">
    <name type="scientific">Alicyclobacillus ferrooxydans</name>
    <dbReference type="NCBI Taxonomy" id="471514"/>
    <lineage>
        <taxon>Bacteria</taxon>
        <taxon>Bacillati</taxon>
        <taxon>Bacillota</taxon>
        <taxon>Bacilli</taxon>
        <taxon>Bacillales</taxon>
        <taxon>Alicyclobacillaceae</taxon>
        <taxon>Alicyclobacillus</taxon>
    </lineage>
</organism>
<evidence type="ECO:0000256" key="4">
    <source>
        <dbReference type="ARBA" id="ARBA00022989"/>
    </source>
</evidence>
<dbReference type="InterPro" id="IPR022781">
    <property type="entry name" value="Flagellar_biosynth_FliO"/>
</dbReference>
<evidence type="ECO:0000256" key="5">
    <source>
        <dbReference type="ARBA" id="ARBA00023136"/>
    </source>
</evidence>
<keyword evidence="3 6" id="KW-0812">Transmembrane</keyword>
<keyword evidence="2" id="KW-1003">Cell membrane</keyword>
<dbReference type="RefSeq" id="WP_054968472.1">
    <property type="nucleotide sequence ID" value="NZ_LJCO01000033.1"/>
</dbReference>
<keyword evidence="4 6" id="KW-1133">Transmembrane helix</keyword>
<evidence type="ECO:0008006" key="9">
    <source>
        <dbReference type="Google" id="ProtNLM"/>
    </source>
</evidence>
<keyword evidence="8" id="KW-1185">Reference proteome</keyword>
<proteinExistence type="predicted"/>
<comment type="caution">
    <text evidence="7">The sequence shown here is derived from an EMBL/GenBank/DDBJ whole genome shotgun (WGS) entry which is preliminary data.</text>
</comment>
<comment type="subcellular location">
    <subcellularLocation>
        <location evidence="1">Cell membrane</location>
    </subcellularLocation>
</comment>
<evidence type="ECO:0000256" key="1">
    <source>
        <dbReference type="ARBA" id="ARBA00004236"/>
    </source>
</evidence>
<dbReference type="Pfam" id="PF04347">
    <property type="entry name" value="FliO"/>
    <property type="match status" value="1"/>
</dbReference>
<dbReference type="GO" id="GO:0016020">
    <property type="term" value="C:membrane"/>
    <property type="evidence" value="ECO:0007669"/>
    <property type="project" value="InterPro"/>
</dbReference>
<dbReference type="AlphaFoldDB" id="A0A0P9CXA1"/>
<sequence length="158" mass="17130">MPNSFGKTLIGFSLVAGVLSKIQVVFAKGSGTPSLPSDSSNGPLVGMFISMLIVIALGWLALRLLLKRFNIKTRGDVDLIAVRQVAPNRYVGVVDVYGRKYVVGIGDTVTCLDRLGEIDVPTHPTASQGVPVHTGSSIKKTLERLRRDYGRPRREDNP</sequence>
<evidence type="ECO:0000256" key="3">
    <source>
        <dbReference type="ARBA" id="ARBA00022692"/>
    </source>
</evidence>
<dbReference type="STRING" id="471514.AN477_07075"/>
<reference evidence="7 8" key="1">
    <citation type="submission" date="2015-09" db="EMBL/GenBank/DDBJ databases">
        <title>Draft genome sequence of Alicyclobacillus ferrooxydans DSM 22381.</title>
        <authorList>
            <person name="Hemp J."/>
        </authorList>
    </citation>
    <scope>NUCLEOTIDE SEQUENCE [LARGE SCALE GENOMIC DNA]</scope>
    <source>
        <strain evidence="7 8">TC-34</strain>
    </source>
</reference>
<dbReference type="EMBL" id="LJCO01000033">
    <property type="protein sequence ID" value="KPV44385.1"/>
    <property type="molecule type" value="Genomic_DNA"/>
</dbReference>
<evidence type="ECO:0000256" key="6">
    <source>
        <dbReference type="SAM" id="Phobius"/>
    </source>
</evidence>
<evidence type="ECO:0000313" key="8">
    <source>
        <dbReference type="Proteomes" id="UP000050482"/>
    </source>
</evidence>
<gene>
    <name evidence="7" type="ORF">AN477_07075</name>
</gene>
<evidence type="ECO:0000256" key="2">
    <source>
        <dbReference type="ARBA" id="ARBA00022475"/>
    </source>
</evidence>
<dbReference type="PATRIC" id="fig|471514.4.peg.3656"/>
<feature type="transmembrane region" description="Helical" evidence="6">
    <location>
        <begin position="43"/>
        <end position="66"/>
    </location>
</feature>
<dbReference type="Proteomes" id="UP000050482">
    <property type="component" value="Unassembled WGS sequence"/>
</dbReference>
<evidence type="ECO:0000313" key="7">
    <source>
        <dbReference type="EMBL" id="KPV44385.1"/>
    </source>
</evidence>
<accession>A0A0P9CXA1</accession>
<keyword evidence="5 6" id="KW-0472">Membrane</keyword>